<dbReference type="OrthoDB" id="7869153at2"/>
<keyword evidence="2" id="KW-1185">Reference proteome</keyword>
<name>A0A1Y0IN59_9BACL</name>
<dbReference type="Proteomes" id="UP000195437">
    <property type="component" value="Chromosome"/>
</dbReference>
<keyword evidence="1" id="KW-0436">Ligase</keyword>
<dbReference type="KEGG" id="tum:CBW65_13895"/>
<dbReference type="RefSeq" id="WP_087457340.1">
    <property type="nucleotide sequence ID" value="NZ_CP021434.1"/>
</dbReference>
<organism evidence="1 2">
    <name type="scientific">Tumebacillus avium</name>
    <dbReference type="NCBI Taxonomy" id="1903704"/>
    <lineage>
        <taxon>Bacteria</taxon>
        <taxon>Bacillati</taxon>
        <taxon>Bacillota</taxon>
        <taxon>Bacilli</taxon>
        <taxon>Bacillales</taxon>
        <taxon>Alicyclobacillaceae</taxon>
        <taxon>Tumebacillus</taxon>
    </lineage>
</organism>
<dbReference type="Gene3D" id="3.30.470.20">
    <property type="entry name" value="ATP-grasp fold, B domain"/>
    <property type="match status" value="1"/>
</dbReference>
<dbReference type="EMBL" id="CP021434">
    <property type="protein sequence ID" value="ARU61971.1"/>
    <property type="molecule type" value="Genomic_DNA"/>
</dbReference>
<protein>
    <submittedName>
        <fullName evidence="1">Alpha-L-glutamate ligase</fullName>
    </submittedName>
</protein>
<dbReference type="AlphaFoldDB" id="A0A1Y0IN59"/>
<reference evidence="2" key="1">
    <citation type="submission" date="2017-05" db="EMBL/GenBank/DDBJ databases">
        <authorList>
            <person name="Sung H."/>
        </authorList>
    </citation>
    <scope>NUCLEOTIDE SEQUENCE [LARGE SCALE GENOMIC DNA]</scope>
    <source>
        <strain evidence="2">AR23208</strain>
    </source>
</reference>
<dbReference type="GO" id="GO:0016874">
    <property type="term" value="F:ligase activity"/>
    <property type="evidence" value="ECO:0007669"/>
    <property type="project" value="UniProtKB-KW"/>
</dbReference>
<evidence type="ECO:0000313" key="2">
    <source>
        <dbReference type="Proteomes" id="UP000195437"/>
    </source>
</evidence>
<dbReference type="SUPFAM" id="SSF56059">
    <property type="entry name" value="Glutathione synthetase ATP-binding domain-like"/>
    <property type="match status" value="1"/>
</dbReference>
<accession>A0A1Y0IN59</accession>
<evidence type="ECO:0000313" key="1">
    <source>
        <dbReference type="EMBL" id="ARU61971.1"/>
    </source>
</evidence>
<sequence length="341" mass="38828">MTLVGFLHTRKDPRKILKLYAFAAAAKAEGVEFFYFTAGRVNLNERTIRGLVLENGSWVEQNFPFPDVVYNDSSPSGPGEEVIDELREIIPFTARSVGDKMTVYERIEEGRRFDQYLIPSLEVRDPQEVLRYLKKHEMVIFKPVWGHQGIGVVRLEKKDGDYTCLEKGVSVTYNKQELSQFLQERLDEVVHLVQPFIITKTRAGQAYDFRLHVQKNGSGDWVITSIYPRVAPSGSIIANLSSGGYAAILRSFLEHEFAEQAYDIQRDLEQFALGMAAHMDEIYDESFDELGIDVGLDEKGKIWLFEVNWKPGVPPVFYLELDVAKNSIGYAAYLAGRKGRK</sequence>
<dbReference type="InterPro" id="IPR026838">
    <property type="entry name" value="YheC/D"/>
</dbReference>
<dbReference type="Pfam" id="PF14398">
    <property type="entry name" value="ATPgrasp_YheCD"/>
    <property type="match status" value="1"/>
</dbReference>
<proteinExistence type="predicted"/>
<gene>
    <name evidence="1" type="ORF">CBW65_13895</name>
</gene>